<evidence type="ECO:0000313" key="2">
    <source>
        <dbReference type="EMBL" id="MCI66425.1"/>
    </source>
</evidence>
<dbReference type="EMBL" id="LXQA010695116">
    <property type="protein sequence ID" value="MCI66425.1"/>
    <property type="molecule type" value="Genomic_DNA"/>
</dbReference>
<comment type="caution">
    <text evidence="2">The sequence shown here is derived from an EMBL/GenBank/DDBJ whole genome shotgun (WGS) entry which is preliminary data.</text>
</comment>
<proteinExistence type="predicted"/>
<feature type="non-terminal residue" evidence="2">
    <location>
        <position position="66"/>
    </location>
</feature>
<feature type="region of interest" description="Disordered" evidence="1">
    <location>
        <begin position="1"/>
        <end position="33"/>
    </location>
</feature>
<evidence type="ECO:0000313" key="3">
    <source>
        <dbReference type="Proteomes" id="UP000265520"/>
    </source>
</evidence>
<protein>
    <submittedName>
        <fullName evidence="2">Uncharacterized protein</fullName>
    </submittedName>
</protein>
<organism evidence="2 3">
    <name type="scientific">Trifolium medium</name>
    <dbReference type="NCBI Taxonomy" id="97028"/>
    <lineage>
        <taxon>Eukaryota</taxon>
        <taxon>Viridiplantae</taxon>
        <taxon>Streptophyta</taxon>
        <taxon>Embryophyta</taxon>
        <taxon>Tracheophyta</taxon>
        <taxon>Spermatophyta</taxon>
        <taxon>Magnoliopsida</taxon>
        <taxon>eudicotyledons</taxon>
        <taxon>Gunneridae</taxon>
        <taxon>Pentapetalae</taxon>
        <taxon>rosids</taxon>
        <taxon>fabids</taxon>
        <taxon>Fabales</taxon>
        <taxon>Fabaceae</taxon>
        <taxon>Papilionoideae</taxon>
        <taxon>50 kb inversion clade</taxon>
        <taxon>NPAAA clade</taxon>
        <taxon>Hologalegina</taxon>
        <taxon>IRL clade</taxon>
        <taxon>Trifolieae</taxon>
        <taxon>Trifolium</taxon>
    </lineage>
</organism>
<keyword evidence="3" id="KW-1185">Reference proteome</keyword>
<feature type="compositionally biased region" description="Basic residues" evidence="1">
    <location>
        <begin position="19"/>
        <end position="33"/>
    </location>
</feature>
<sequence length="66" mass="7830">MSNCMPDSLRVDPVGVTSKTKRPKKHPKRSIKRRRFKWKIKKEKLKSDPEERCSWLIGSKVAPLRR</sequence>
<reference evidence="2 3" key="1">
    <citation type="journal article" date="2018" name="Front. Plant Sci.">
        <title>Red Clover (Trifolium pratense) and Zigzag Clover (T. medium) - A Picture of Genomic Similarities and Differences.</title>
        <authorList>
            <person name="Dluhosova J."/>
            <person name="Istvanek J."/>
            <person name="Nedelnik J."/>
            <person name="Repkova J."/>
        </authorList>
    </citation>
    <scope>NUCLEOTIDE SEQUENCE [LARGE SCALE GENOMIC DNA]</scope>
    <source>
        <strain evidence="3">cv. 10/8</strain>
        <tissue evidence="2">Leaf</tissue>
    </source>
</reference>
<accession>A0A392U312</accession>
<dbReference type="AlphaFoldDB" id="A0A392U312"/>
<evidence type="ECO:0000256" key="1">
    <source>
        <dbReference type="SAM" id="MobiDB-lite"/>
    </source>
</evidence>
<dbReference type="Proteomes" id="UP000265520">
    <property type="component" value="Unassembled WGS sequence"/>
</dbReference>
<name>A0A392U312_9FABA</name>